<dbReference type="Pfam" id="PF13455">
    <property type="entry name" value="MUG113"/>
    <property type="match status" value="1"/>
</dbReference>
<dbReference type="Proteomes" id="UP000066549">
    <property type="component" value="Chromosome"/>
</dbReference>
<dbReference type="SMART" id="SM00974">
    <property type="entry name" value="T5orf172"/>
    <property type="match status" value="1"/>
</dbReference>
<keyword evidence="3" id="KW-1185">Reference proteome</keyword>
<dbReference type="OrthoDB" id="9814995at2"/>
<reference evidence="2 3" key="1">
    <citation type="submission" date="2015-03" db="EMBL/GenBank/DDBJ databases">
        <title>Comparative analysis of the OM43 clade including a novel species from Red Sea uncovers genomic and metabolic diversity among marine methylotrophs.</title>
        <authorList>
            <person name="Jimenez-Infante F."/>
            <person name="Ngugi D.K."/>
            <person name="Vinu M."/>
            <person name="Alam I."/>
            <person name="Kamau A."/>
            <person name="Blom J."/>
            <person name="Bajic V.B."/>
            <person name="Stingl U."/>
        </authorList>
    </citation>
    <scope>NUCLEOTIDE SEQUENCE [LARGE SCALE GENOMIC DNA]</scope>
    <source>
        <strain evidence="2 3">MBRSH7</strain>
    </source>
</reference>
<evidence type="ECO:0000313" key="3">
    <source>
        <dbReference type="Proteomes" id="UP000066549"/>
    </source>
</evidence>
<name>A0A0H4IZP0_9PROT</name>
<gene>
    <name evidence="2" type="ORF">VI33_04485</name>
</gene>
<protein>
    <recommendedName>
        <fullName evidence="1">Bacteriophage T5 Orf172 DNA-binding domain-containing protein</fullName>
    </recommendedName>
</protein>
<evidence type="ECO:0000259" key="1">
    <source>
        <dbReference type="SMART" id="SM00974"/>
    </source>
</evidence>
<feature type="domain" description="Bacteriophage T5 Orf172 DNA-binding" evidence="1">
    <location>
        <begin position="282"/>
        <end position="376"/>
    </location>
</feature>
<proteinExistence type="predicted"/>
<evidence type="ECO:0000313" key="2">
    <source>
        <dbReference type="EMBL" id="AKO65974.1"/>
    </source>
</evidence>
<accession>A0A0H4IZP0</accession>
<dbReference type="AlphaFoldDB" id="A0A0H4IZP0"/>
<dbReference type="InterPro" id="IPR018306">
    <property type="entry name" value="Phage_T5_Orf172_DNA-bd"/>
</dbReference>
<organism evidence="2 3">
    <name type="scientific">Methylophilales bacterium MBRS-H7</name>
    <dbReference type="NCBI Taxonomy" id="1623450"/>
    <lineage>
        <taxon>Bacteria</taxon>
        <taxon>Pseudomonadati</taxon>
        <taxon>Pseudomonadota</taxon>
        <taxon>Betaproteobacteria</taxon>
        <taxon>Nitrosomonadales</taxon>
        <taxon>OM43 clade</taxon>
    </lineage>
</organism>
<dbReference type="EMBL" id="CP011002">
    <property type="protein sequence ID" value="AKO65974.1"/>
    <property type="molecule type" value="Genomic_DNA"/>
</dbReference>
<sequence>MAKFTKEDDRLIAELGIEVEVKKKSTLTSKEEKIIEGFEKIQKFVEDKGREPSFDHEKDIFERIFAIRLEQIRHLPEDIIDLLKQYDQQELLNDKLIENNSSTDDLDDDLLLEELGFNEQSDSDITNLRHIKPRSSKTPPKEIGQRIPCKDFYIFEPLFKKVQSDIESGLRKLIPYRRDGNVEKGDFFILSGQKVYVADIGEKFIGVDGRNEHRLRVIFDNGVESNQLMHSLKKRLYEDENGRRITDVNIGPLFDDQPKEDDVQSGVIYVCRSKSDHPMIKANQNNIHKIGVTGRDAKQRVSGAENDPTFLFAKAELVATYELFNIERKKLEQLLHSIFASARIKIEIPDRFNKPYHPQEWFLVPLETIEEAIEKIKQGTILNYRFNLSSGALEEYQ</sequence>